<protein>
    <submittedName>
        <fullName evidence="1">Uncharacterized protein</fullName>
    </submittedName>
</protein>
<gene>
    <name evidence="1" type="ORF">LMG26411_00119</name>
</gene>
<comment type="caution">
    <text evidence="1">The sequence shown here is derived from an EMBL/GenBank/DDBJ whole genome shotgun (WGS) entry which is preliminary data.</text>
</comment>
<dbReference type="RefSeq" id="WP_211951370.1">
    <property type="nucleotide sequence ID" value="NZ_CAJPVI010000001.1"/>
</dbReference>
<evidence type="ECO:0000313" key="2">
    <source>
        <dbReference type="Proteomes" id="UP000672657"/>
    </source>
</evidence>
<keyword evidence="2" id="KW-1185">Reference proteome</keyword>
<accession>A0ABM8T9X3</accession>
<dbReference type="EMBL" id="CAJPVI010000001">
    <property type="protein sequence ID" value="CAG2129111.1"/>
    <property type="molecule type" value="Genomic_DNA"/>
</dbReference>
<dbReference type="Proteomes" id="UP000672657">
    <property type="component" value="Unassembled WGS sequence"/>
</dbReference>
<name>A0ABM8T9X3_9BURK</name>
<sequence length="493" mass="51957">MTIAIEVSAYRLSTGLVETLRFADDGFTTKPSDTPPNAYFEPRLDEVPRLSRTLFDQATTYGASRSTAGEILLDNVDGGLDLLLTDYAFDGRAFVVRVGDRAAAVSTWPVVMSGVLDDVRCDGGELSLVVRDRLAVLGKVLPRSKYAGNNVLPDGLEGTKDDLKDGYKPRVYGSVLNVLAKCVNTSKLVYQVSDQACAVSAVYDNGVALALGADYTSSADLLANAPAASTVRRWGGLFRLGSTPAGQVTADAATAETRTGALLQAVALDAGIPSGDIVAADVTALNAANAAPVGVWVDGEASGQSVMDALANAIGAWYGFDRLNRLRMGRLTAPSGTPTTLYADSDMALSVRSAGVPIWRAVVRYARNYTVQDQPAGSVSAARRAFLAQDQRQAASERTAVQTAWPSSDEVSFDAALVAEADATAEASRRADLYSVRRMLVDIEIPRTELGALDLGSVVTIQTTRYGLSGRLLCVIGLDAGADRGTAKLTLWG</sequence>
<proteinExistence type="predicted"/>
<evidence type="ECO:0000313" key="1">
    <source>
        <dbReference type="EMBL" id="CAG2129111.1"/>
    </source>
</evidence>
<reference evidence="1 2" key="1">
    <citation type="submission" date="2021-03" db="EMBL/GenBank/DDBJ databases">
        <authorList>
            <person name="Peeters C."/>
        </authorList>
    </citation>
    <scope>NUCLEOTIDE SEQUENCE [LARGE SCALE GENOMIC DNA]</scope>
    <source>
        <strain evidence="1 2">LMG 26411</strain>
    </source>
</reference>
<organism evidence="1 2">
    <name type="scientific">Cupriavidus numazuensis</name>
    <dbReference type="NCBI Taxonomy" id="221992"/>
    <lineage>
        <taxon>Bacteria</taxon>
        <taxon>Pseudomonadati</taxon>
        <taxon>Pseudomonadota</taxon>
        <taxon>Betaproteobacteria</taxon>
        <taxon>Burkholderiales</taxon>
        <taxon>Burkholderiaceae</taxon>
        <taxon>Cupriavidus</taxon>
    </lineage>
</organism>